<feature type="transmembrane region" description="Helical" evidence="2">
    <location>
        <begin position="576"/>
        <end position="597"/>
    </location>
</feature>
<dbReference type="RefSeq" id="WP_316774347.1">
    <property type="nucleotide sequence ID" value="NZ_JASMWN010000003.1"/>
</dbReference>
<feature type="transmembrane region" description="Helical" evidence="2">
    <location>
        <begin position="487"/>
        <end position="508"/>
    </location>
</feature>
<feature type="region of interest" description="Disordered" evidence="1">
    <location>
        <begin position="699"/>
        <end position="720"/>
    </location>
</feature>
<accession>A0ABU3VB92</accession>
<evidence type="ECO:0000256" key="1">
    <source>
        <dbReference type="SAM" id="MobiDB-lite"/>
    </source>
</evidence>
<protein>
    <submittedName>
        <fullName evidence="3">Uncharacterized protein</fullName>
    </submittedName>
</protein>
<keyword evidence="2" id="KW-0812">Transmembrane</keyword>
<keyword evidence="2" id="KW-1133">Transmembrane helix</keyword>
<feature type="compositionally biased region" description="Acidic residues" evidence="1">
    <location>
        <begin position="707"/>
        <end position="720"/>
    </location>
</feature>
<gene>
    <name evidence="3" type="ORF">QO231_06215</name>
</gene>
<keyword evidence="4" id="KW-1185">Reference proteome</keyword>
<feature type="transmembrane region" description="Helical" evidence="2">
    <location>
        <begin position="6"/>
        <end position="22"/>
    </location>
</feature>
<dbReference type="Proteomes" id="UP001255416">
    <property type="component" value="Unassembled WGS sequence"/>
</dbReference>
<feature type="compositionally biased region" description="Basic and acidic residues" evidence="1">
    <location>
        <begin position="304"/>
        <end position="315"/>
    </location>
</feature>
<feature type="transmembrane region" description="Helical" evidence="2">
    <location>
        <begin position="529"/>
        <end position="556"/>
    </location>
</feature>
<evidence type="ECO:0000313" key="3">
    <source>
        <dbReference type="EMBL" id="MDU9003447.1"/>
    </source>
</evidence>
<feature type="transmembrane region" description="Helical" evidence="2">
    <location>
        <begin position="117"/>
        <end position="135"/>
    </location>
</feature>
<proteinExistence type="predicted"/>
<feature type="transmembrane region" description="Helical" evidence="2">
    <location>
        <begin position="384"/>
        <end position="402"/>
    </location>
</feature>
<name>A0ABU3VB92_9RHOB</name>
<feature type="region of interest" description="Disordered" evidence="1">
    <location>
        <begin position="293"/>
        <end position="315"/>
    </location>
</feature>
<evidence type="ECO:0000256" key="2">
    <source>
        <dbReference type="SAM" id="Phobius"/>
    </source>
</evidence>
<dbReference type="EMBL" id="JASMWN010000003">
    <property type="protein sequence ID" value="MDU9003447.1"/>
    <property type="molecule type" value="Genomic_DNA"/>
</dbReference>
<sequence>MNNLIYAGVILFGAITLVIEARRNYSVSAKHHPFAFYGILEHLEARHLCSPREWNFGFYVYSLLYLISYAVLLSSTELVELIYKSSAAANLVGATGTTLGPESDPFDLSGTDYGKPLFISAFIIAFYSVGATRNIELHIRTLAHRLAGVPRGVYQVLDRLQDPDFLSETTPPTGPLMASFREKLKPLKAEEIAPKSISDLMTVTTLPLEPGRPAKISTGTKGLLASLLSNAQTRLGREVEDNRPKGKEQYLFDICKALRVIDLLRPAIIGGQRATHFPLLGMKELGDISATLDDSIGKPGNKRKPNDDSPKTLHDEIDDFKKYDEASLERLREKAIEVANSARAVFAVYFICNSRTVLNVDRQSALQKVRAFADRGYKVEQNSFAGSLFFAAVIATFAGFFVHQSFKLQEVQTYPNLMAEQIYDRLGRTDNSYIACRDIYYVPTGEDSSDELPDDLINVVTEKGCQAAFESGLADYRKDSKTQMMEWTFFDNLALLLMVAAVVQMSIFEKDVQMDQNAWRRWTMKRVPYVRLLTGAILPALAGVFALSIGFILRLFWNADFDVTTSQIEFLFVENWQYFVAYFVPCFVLSISVFVIIDKHDDWALPATLSLAVLTSVIYVFSVWLVPMATLRFLPPIEVDSFWMVWWNTGSLGTALNHDAFWLTSYVARDLLILTQLPVLFLILFAFFVEFSETSGTRLNTGKDSDDTNDSGDNDEETEE</sequence>
<feature type="transmembrane region" description="Helical" evidence="2">
    <location>
        <begin position="604"/>
        <end position="626"/>
    </location>
</feature>
<feature type="transmembrane region" description="Helical" evidence="2">
    <location>
        <begin position="56"/>
        <end position="75"/>
    </location>
</feature>
<reference evidence="4" key="1">
    <citation type="submission" date="2023-05" db="EMBL/GenBank/DDBJ databases">
        <title>Sedimentitalea sp. nov. JM2-8.</title>
        <authorList>
            <person name="Huang J."/>
        </authorList>
    </citation>
    <scope>NUCLEOTIDE SEQUENCE [LARGE SCALE GENOMIC DNA]</scope>
    <source>
        <strain evidence="4">KHS03</strain>
    </source>
</reference>
<evidence type="ECO:0000313" key="4">
    <source>
        <dbReference type="Proteomes" id="UP001255416"/>
    </source>
</evidence>
<feature type="transmembrane region" description="Helical" evidence="2">
    <location>
        <begin position="671"/>
        <end position="689"/>
    </location>
</feature>
<keyword evidence="2" id="KW-0472">Membrane</keyword>
<organism evidence="3 4">
    <name type="scientific">Sedimentitalea todarodis</name>
    <dbReference type="NCBI Taxonomy" id="1631240"/>
    <lineage>
        <taxon>Bacteria</taxon>
        <taxon>Pseudomonadati</taxon>
        <taxon>Pseudomonadota</taxon>
        <taxon>Alphaproteobacteria</taxon>
        <taxon>Rhodobacterales</taxon>
        <taxon>Paracoccaceae</taxon>
        <taxon>Sedimentitalea</taxon>
    </lineage>
</organism>
<comment type="caution">
    <text evidence="3">The sequence shown here is derived from an EMBL/GenBank/DDBJ whole genome shotgun (WGS) entry which is preliminary data.</text>
</comment>